<proteinExistence type="inferred from homology"/>
<comment type="similarity">
    <text evidence="2">Belongs to the POMP/UMP1 family.</text>
</comment>
<dbReference type="PANTHER" id="PTHR12828:SF3">
    <property type="entry name" value="PROTEASOME MATURATION PROTEIN"/>
    <property type="match status" value="1"/>
</dbReference>
<dbReference type="AlphaFoldDB" id="A0AAE0CJ06"/>
<evidence type="ECO:0000256" key="1">
    <source>
        <dbReference type="ARBA" id="ARBA00023186"/>
    </source>
</evidence>
<evidence type="ECO:0000313" key="3">
    <source>
        <dbReference type="EMBL" id="KAK2652931.1"/>
    </source>
</evidence>
<dbReference type="GO" id="GO:0005634">
    <property type="term" value="C:nucleus"/>
    <property type="evidence" value="ECO:0007669"/>
    <property type="project" value="TreeGrafter"/>
</dbReference>
<dbReference type="EMBL" id="JANJYI010000004">
    <property type="protein sequence ID" value="KAK2652931.1"/>
    <property type="molecule type" value="Genomic_DNA"/>
</dbReference>
<comment type="caution">
    <text evidence="3">The sequence shown here is derived from an EMBL/GenBank/DDBJ whole genome shotgun (WGS) entry which is preliminary data.</text>
</comment>
<name>A0AAE0CJ06_9ROSI</name>
<organism evidence="3 4">
    <name type="scientific">Dipteronia dyeriana</name>
    <dbReference type="NCBI Taxonomy" id="168575"/>
    <lineage>
        <taxon>Eukaryota</taxon>
        <taxon>Viridiplantae</taxon>
        <taxon>Streptophyta</taxon>
        <taxon>Embryophyta</taxon>
        <taxon>Tracheophyta</taxon>
        <taxon>Spermatophyta</taxon>
        <taxon>Magnoliopsida</taxon>
        <taxon>eudicotyledons</taxon>
        <taxon>Gunneridae</taxon>
        <taxon>Pentapetalae</taxon>
        <taxon>rosids</taxon>
        <taxon>malvids</taxon>
        <taxon>Sapindales</taxon>
        <taxon>Sapindaceae</taxon>
        <taxon>Hippocastanoideae</taxon>
        <taxon>Acereae</taxon>
        <taxon>Dipteronia</taxon>
    </lineage>
</organism>
<sequence length="118" mass="13593">MLCVISLGFQRPTGVIPSSVLGLEALTGSLGFFDFENYRNDPRESETFQPADMLHEMEMERQVSDILRLASYNPVRSISSHLIEEKLAKYRAILRTFFVSGLMHELLILYHYGRVKPR</sequence>
<dbReference type="GO" id="GO:0043248">
    <property type="term" value="P:proteasome assembly"/>
    <property type="evidence" value="ECO:0007669"/>
    <property type="project" value="InterPro"/>
</dbReference>
<protein>
    <submittedName>
        <fullName evidence="3">Uncharacterized protein</fullName>
    </submittedName>
</protein>
<evidence type="ECO:0000256" key="2">
    <source>
        <dbReference type="ARBA" id="ARBA00043974"/>
    </source>
</evidence>
<reference evidence="3" key="1">
    <citation type="journal article" date="2023" name="Plant J.">
        <title>Genome sequences and population genomics provide insights into the demographic history, inbreeding, and mutation load of two 'living fossil' tree species of Dipteronia.</title>
        <authorList>
            <person name="Feng Y."/>
            <person name="Comes H.P."/>
            <person name="Chen J."/>
            <person name="Zhu S."/>
            <person name="Lu R."/>
            <person name="Zhang X."/>
            <person name="Li P."/>
            <person name="Qiu J."/>
            <person name="Olsen K.M."/>
            <person name="Qiu Y."/>
        </authorList>
    </citation>
    <scope>NUCLEOTIDE SEQUENCE</scope>
    <source>
        <strain evidence="3">KIB01</strain>
    </source>
</reference>
<evidence type="ECO:0000313" key="4">
    <source>
        <dbReference type="Proteomes" id="UP001280121"/>
    </source>
</evidence>
<dbReference type="GO" id="GO:0005737">
    <property type="term" value="C:cytoplasm"/>
    <property type="evidence" value="ECO:0007669"/>
    <property type="project" value="TreeGrafter"/>
</dbReference>
<dbReference type="PANTHER" id="PTHR12828">
    <property type="entry name" value="PROTEASOME MATURATION PROTEIN UMP1"/>
    <property type="match status" value="1"/>
</dbReference>
<dbReference type="InterPro" id="IPR008012">
    <property type="entry name" value="Ump1"/>
</dbReference>
<keyword evidence="4" id="KW-1185">Reference proteome</keyword>
<gene>
    <name evidence="3" type="ORF">Ddye_012787</name>
</gene>
<accession>A0AAE0CJ06</accession>
<dbReference type="Proteomes" id="UP001280121">
    <property type="component" value="Unassembled WGS sequence"/>
</dbReference>
<keyword evidence="1" id="KW-0143">Chaperone</keyword>